<evidence type="ECO:0000313" key="4">
    <source>
        <dbReference type="Proteomes" id="UP000276443"/>
    </source>
</evidence>
<organism evidence="3 4">
    <name type="scientific">Aquisalibacillus elongatus</name>
    <dbReference type="NCBI Taxonomy" id="485577"/>
    <lineage>
        <taxon>Bacteria</taxon>
        <taxon>Bacillati</taxon>
        <taxon>Bacillota</taxon>
        <taxon>Bacilli</taxon>
        <taxon>Bacillales</taxon>
        <taxon>Bacillaceae</taxon>
        <taxon>Aquisalibacillus</taxon>
    </lineage>
</organism>
<dbReference type="PROSITE" id="PS51729">
    <property type="entry name" value="GNAT_YJDJ"/>
    <property type="match status" value="1"/>
</dbReference>
<feature type="domain" description="N-acetyltransferase" evidence="2">
    <location>
        <begin position="2"/>
        <end position="89"/>
    </location>
</feature>
<dbReference type="RefSeq" id="WP_124221820.1">
    <property type="nucleotide sequence ID" value="NZ_RKRF01000009.1"/>
</dbReference>
<dbReference type="PANTHER" id="PTHR31435:SF10">
    <property type="entry name" value="BSR4717 PROTEIN"/>
    <property type="match status" value="1"/>
</dbReference>
<dbReference type="SUPFAM" id="SSF55729">
    <property type="entry name" value="Acyl-CoA N-acyltransferases (Nat)"/>
    <property type="match status" value="1"/>
</dbReference>
<proteinExistence type="predicted"/>
<dbReference type="PANTHER" id="PTHR31435">
    <property type="entry name" value="PROTEIN NATD1"/>
    <property type="match status" value="1"/>
</dbReference>
<dbReference type="PROSITE" id="PS51186">
    <property type="entry name" value="GNAT"/>
    <property type="match status" value="1"/>
</dbReference>
<reference evidence="3 4" key="1">
    <citation type="submission" date="2018-11" db="EMBL/GenBank/DDBJ databases">
        <title>Genomic Encyclopedia of Type Strains, Phase IV (KMG-IV): sequencing the most valuable type-strain genomes for metagenomic binning, comparative biology and taxonomic classification.</title>
        <authorList>
            <person name="Goeker M."/>
        </authorList>
    </citation>
    <scope>NUCLEOTIDE SEQUENCE [LARGE SCALE GENOMIC DNA]</scope>
    <source>
        <strain evidence="3 4">DSM 18090</strain>
    </source>
</reference>
<dbReference type="InterPro" id="IPR045057">
    <property type="entry name" value="Gcn5-rel_NAT"/>
</dbReference>
<evidence type="ECO:0000259" key="1">
    <source>
        <dbReference type="PROSITE" id="PS51186"/>
    </source>
</evidence>
<dbReference type="Pfam" id="PF14542">
    <property type="entry name" value="Acetyltransf_CG"/>
    <property type="match status" value="1"/>
</dbReference>
<gene>
    <name evidence="3" type="ORF">EDC24_1843</name>
</gene>
<accession>A0A3N5C596</accession>
<dbReference type="OrthoDB" id="9793389at2"/>
<keyword evidence="4" id="KW-1185">Reference proteome</keyword>
<feature type="domain" description="N-acetyltransferase" evidence="1">
    <location>
        <begin position="1"/>
        <end position="90"/>
    </location>
</feature>
<protein>
    <submittedName>
        <fullName evidence="3">Uncharacterized protein</fullName>
    </submittedName>
</protein>
<evidence type="ECO:0000259" key="2">
    <source>
        <dbReference type="PROSITE" id="PS51729"/>
    </source>
</evidence>
<dbReference type="GO" id="GO:0016747">
    <property type="term" value="F:acyltransferase activity, transferring groups other than amino-acyl groups"/>
    <property type="evidence" value="ECO:0007669"/>
    <property type="project" value="InterPro"/>
</dbReference>
<dbReference type="EMBL" id="RKRF01000009">
    <property type="protein sequence ID" value="RPF53345.1"/>
    <property type="molecule type" value="Genomic_DNA"/>
</dbReference>
<dbReference type="InterPro" id="IPR016181">
    <property type="entry name" value="Acyl_CoA_acyltransferase"/>
</dbReference>
<evidence type="ECO:0000313" key="3">
    <source>
        <dbReference type="EMBL" id="RPF53345.1"/>
    </source>
</evidence>
<dbReference type="CDD" id="cd04301">
    <property type="entry name" value="NAT_SF"/>
    <property type="match status" value="1"/>
</dbReference>
<dbReference type="AlphaFoldDB" id="A0A3N5C596"/>
<sequence length="90" mass="10251">MEIKQDDHGFYIGDEDHKDAEVTFNYTDDKTIDIDHTEVSEKLRGEGVAGKLVKTVVDYAREHNLKVTASCPYAKKKLGRTNEYQDVFIG</sequence>
<dbReference type="Gene3D" id="3.40.630.30">
    <property type="match status" value="1"/>
</dbReference>
<dbReference type="Proteomes" id="UP000276443">
    <property type="component" value="Unassembled WGS sequence"/>
</dbReference>
<dbReference type="InterPro" id="IPR000182">
    <property type="entry name" value="GNAT_dom"/>
</dbReference>
<comment type="caution">
    <text evidence="3">The sequence shown here is derived from an EMBL/GenBank/DDBJ whole genome shotgun (WGS) entry which is preliminary data.</text>
</comment>
<dbReference type="InterPro" id="IPR031165">
    <property type="entry name" value="GNAT_YJDJ"/>
</dbReference>
<name>A0A3N5C596_9BACI</name>